<dbReference type="EMBL" id="JACHHB010000017">
    <property type="protein sequence ID" value="MBB5174836.1"/>
    <property type="molecule type" value="Genomic_DNA"/>
</dbReference>
<dbReference type="CDD" id="cd00077">
    <property type="entry name" value="HDc"/>
    <property type="match status" value="1"/>
</dbReference>
<dbReference type="SMART" id="SM00471">
    <property type="entry name" value="HDc"/>
    <property type="match status" value="1"/>
</dbReference>
<dbReference type="NCBIfam" id="TIGR00277">
    <property type="entry name" value="HDIG"/>
    <property type="match status" value="1"/>
</dbReference>
<dbReference type="Gene3D" id="1.10.3210.10">
    <property type="entry name" value="Hypothetical protein af1432"/>
    <property type="match status" value="1"/>
</dbReference>
<feature type="domain" description="HD" evidence="1">
    <location>
        <begin position="23"/>
        <end position="139"/>
    </location>
</feature>
<dbReference type="Proteomes" id="UP000551878">
    <property type="component" value="Unassembled WGS sequence"/>
</dbReference>
<keyword evidence="3" id="KW-1185">Reference proteome</keyword>
<dbReference type="InterPro" id="IPR003607">
    <property type="entry name" value="HD/PDEase_dom"/>
</dbReference>
<comment type="caution">
    <text evidence="2">The sequence shown here is derived from an EMBL/GenBank/DDBJ whole genome shotgun (WGS) entry which is preliminary data.</text>
</comment>
<protein>
    <recommendedName>
        <fullName evidence="1">HD domain-containing protein</fullName>
    </recommendedName>
</protein>
<reference evidence="2 3" key="1">
    <citation type="submission" date="2020-08" db="EMBL/GenBank/DDBJ databases">
        <title>Genomic Encyclopedia of Type Strains, Phase IV (KMG-IV): sequencing the most valuable type-strain genomes for metagenomic binning, comparative biology and taxonomic classification.</title>
        <authorList>
            <person name="Goeker M."/>
        </authorList>
    </citation>
    <scope>NUCLEOTIDE SEQUENCE [LARGE SCALE GENOMIC DNA]</scope>
    <source>
        <strain evidence="2 3">DSM 24696</strain>
    </source>
</reference>
<dbReference type="InterPro" id="IPR006675">
    <property type="entry name" value="HDIG_dom"/>
</dbReference>
<evidence type="ECO:0000313" key="3">
    <source>
        <dbReference type="Proteomes" id="UP000551878"/>
    </source>
</evidence>
<dbReference type="SUPFAM" id="SSF109604">
    <property type="entry name" value="HD-domain/PDEase-like"/>
    <property type="match status" value="1"/>
</dbReference>
<evidence type="ECO:0000313" key="2">
    <source>
        <dbReference type="EMBL" id="MBB5174836.1"/>
    </source>
</evidence>
<accession>A0A840QTG5</accession>
<sequence>MKRLRLREIYEHPITKKYVKRSGLAHAIATAEIAFELSKTYNVSPDLATKAAFLHDIGHYTWYKDGQWDYELYKENDIHAIKGAERSHKLLIRLGEDRVAAKQISLAILLHTDSYLPTSSIEREPLQEVVASADEQDEEPGGFHHYRKITESEAIRRLTNLDEKIDQYKVNGKEHLPVK</sequence>
<dbReference type="Pfam" id="PF01966">
    <property type="entry name" value="HD"/>
    <property type="match status" value="1"/>
</dbReference>
<proteinExistence type="predicted"/>
<organism evidence="2 3">
    <name type="scientific">Texcoconibacillus texcoconensis</name>
    <dbReference type="NCBI Taxonomy" id="1095777"/>
    <lineage>
        <taxon>Bacteria</taxon>
        <taxon>Bacillati</taxon>
        <taxon>Bacillota</taxon>
        <taxon>Bacilli</taxon>
        <taxon>Bacillales</taxon>
        <taxon>Bacillaceae</taxon>
        <taxon>Texcoconibacillus</taxon>
    </lineage>
</organism>
<evidence type="ECO:0000259" key="1">
    <source>
        <dbReference type="PROSITE" id="PS51831"/>
    </source>
</evidence>
<gene>
    <name evidence="2" type="ORF">HNQ41_003059</name>
</gene>
<dbReference type="RefSeq" id="WP_184665240.1">
    <property type="nucleotide sequence ID" value="NZ_JACHHB010000017.1"/>
</dbReference>
<dbReference type="AlphaFoldDB" id="A0A840QTG5"/>
<dbReference type="PROSITE" id="PS51831">
    <property type="entry name" value="HD"/>
    <property type="match status" value="1"/>
</dbReference>
<dbReference type="InterPro" id="IPR006674">
    <property type="entry name" value="HD_domain"/>
</dbReference>
<name>A0A840QTG5_9BACI</name>